<evidence type="ECO:0000313" key="2">
    <source>
        <dbReference type="EMBL" id="ARO15501.1"/>
    </source>
</evidence>
<accession>A0A1W6P286</accession>
<feature type="transmembrane region" description="Helical" evidence="1">
    <location>
        <begin position="70"/>
        <end position="92"/>
    </location>
</feature>
<sequence length="101" mass="10702">MPYTTAQAKRMDKNLKAYIAMTVIGLLPLLSVVVAGHIATLADCPLHEGAAQACIIYGYDAGPLLHSMTVLGWLMLVTNLCLIAGVAGLLWCNLRALAVHA</sequence>
<reference evidence="2 3" key="1">
    <citation type="submission" date="2017-02" db="EMBL/GenBank/DDBJ databases">
        <title>Ketogulonicigenium robustum SPU B003 Genome sequencing and assembly.</title>
        <authorList>
            <person name="Li Y."/>
            <person name="Liu L."/>
            <person name="Wang C."/>
            <person name="Zhang M."/>
            <person name="Zhang T."/>
            <person name="Zhang Y."/>
        </authorList>
    </citation>
    <scope>NUCLEOTIDE SEQUENCE [LARGE SCALE GENOMIC DNA]</scope>
    <source>
        <strain evidence="2 3">SPU_B003</strain>
    </source>
</reference>
<protein>
    <submittedName>
        <fullName evidence="2">Uncharacterized protein</fullName>
    </submittedName>
</protein>
<keyword evidence="1" id="KW-0812">Transmembrane</keyword>
<dbReference type="EMBL" id="CP019937">
    <property type="protein sequence ID" value="ARO15501.1"/>
    <property type="molecule type" value="Genomic_DNA"/>
</dbReference>
<name>A0A1W6P286_9RHOB</name>
<feature type="transmembrane region" description="Helical" evidence="1">
    <location>
        <begin position="17"/>
        <end position="39"/>
    </location>
</feature>
<proteinExistence type="predicted"/>
<dbReference type="Proteomes" id="UP000242447">
    <property type="component" value="Chromosome"/>
</dbReference>
<gene>
    <name evidence="2" type="ORF">BVG79_02161</name>
</gene>
<evidence type="ECO:0000313" key="3">
    <source>
        <dbReference type="Proteomes" id="UP000242447"/>
    </source>
</evidence>
<keyword evidence="1" id="KW-1133">Transmembrane helix</keyword>
<organism evidence="2 3">
    <name type="scientific">Ketogulonicigenium robustum</name>
    <dbReference type="NCBI Taxonomy" id="92947"/>
    <lineage>
        <taxon>Bacteria</taxon>
        <taxon>Pseudomonadati</taxon>
        <taxon>Pseudomonadota</taxon>
        <taxon>Alphaproteobacteria</taxon>
        <taxon>Rhodobacterales</taxon>
        <taxon>Roseobacteraceae</taxon>
        <taxon>Ketogulonicigenium</taxon>
    </lineage>
</organism>
<keyword evidence="1" id="KW-0472">Membrane</keyword>
<keyword evidence="3" id="KW-1185">Reference proteome</keyword>
<dbReference type="KEGG" id="kro:BVG79_02161"/>
<dbReference type="AlphaFoldDB" id="A0A1W6P286"/>
<evidence type="ECO:0000256" key="1">
    <source>
        <dbReference type="SAM" id="Phobius"/>
    </source>
</evidence>